<keyword evidence="2" id="KW-0677">Repeat</keyword>
<dbReference type="Pfam" id="PF13041">
    <property type="entry name" value="PPR_2"/>
    <property type="match status" value="3"/>
</dbReference>
<keyword evidence="6" id="KW-1185">Reference proteome</keyword>
<dbReference type="Proteomes" id="UP000636800">
    <property type="component" value="Chromosome 11"/>
</dbReference>
<dbReference type="PANTHER" id="PTHR47936:SF1">
    <property type="entry name" value="PENTATRICOPEPTIDE REPEAT-CONTAINING PROTEIN GUN1, CHLOROPLASTIC"/>
    <property type="match status" value="1"/>
</dbReference>
<feature type="repeat" description="PPR" evidence="3">
    <location>
        <begin position="98"/>
        <end position="132"/>
    </location>
</feature>
<proteinExistence type="inferred from homology"/>
<dbReference type="PANTHER" id="PTHR47936">
    <property type="entry name" value="PPR_LONG DOMAIN-CONTAINING PROTEIN"/>
    <property type="match status" value="1"/>
</dbReference>
<evidence type="ECO:0000313" key="6">
    <source>
        <dbReference type="Proteomes" id="UP000636800"/>
    </source>
</evidence>
<dbReference type="InterPro" id="IPR011990">
    <property type="entry name" value="TPR-like_helical_dom_sf"/>
</dbReference>
<organism evidence="5 6">
    <name type="scientific">Vanilla planifolia</name>
    <name type="common">Vanilla</name>
    <dbReference type="NCBI Taxonomy" id="51239"/>
    <lineage>
        <taxon>Eukaryota</taxon>
        <taxon>Viridiplantae</taxon>
        <taxon>Streptophyta</taxon>
        <taxon>Embryophyta</taxon>
        <taxon>Tracheophyta</taxon>
        <taxon>Spermatophyta</taxon>
        <taxon>Magnoliopsida</taxon>
        <taxon>Liliopsida</taxon>
        <taxon>Asparagales</taxon>
        <taxon>Orchidaceae</taxon>
        <taxon>Vanilloideae</taxon>
        <taxon>Vanilleae</taxon>
        <taxon>Vanilla</taxon>
    </lineage>
</organism>
<gene>
    <name evidence="5" type="ORF">HPP92_021332</name>
</gene>
<dbReference type="NCBIfam" id="TIGR00756">
    <property type="entry name" value="PPR"/>
    <property type="match status" value="5"/>
</dbReference>
<evidence type="ECO:0000313" key="5">
    <source>
        <dbReference type="EMBL" id="KAG0461035.1"/>
    </source>
</evidence>
<protein>
    <recommendedName>
        <fullName evidence="4">PROP1-like PPR domain-containing protein</fullName>
    </recommendedName>
</protein>
<evidence type="ECO:0000259" key="4">
    <source>
        <dbReference type="Pfam" id="PF17177"/>
    </source>
</evidence>
<dbReference type="GO" id="GO:0031930">
    <property type="term" value="P:mitochondria-nucleus signaling pathway"/>
    <property type="evidence" value="ECO:0007669"/>
    <property type="project" value="TreeGrafter"/>
</dbReference>
<dbReference type="PROSITE" id="PS51375">
    <property type="entry name" value="PPR"/>
    <property type="match status" value="6"/>
</dbReference>
<evidence type="ECO:0000256" key="2">
    <source>
        <dbReference type="ARBA" id="ARBA00022737"/>
    </source>
</evidence>
<feature type="domain" description="PROP1-like PPR" evidence="4">
    <location>
        <begin position="3"/>
        <end position="80"/>
    </location>
</feature>
<dbReference type="Gene3D" id="1.25.40.10">
    <property type="entry name" value="Tetratricopeptide repeat domain"/>
    <property type="match status" value="4"/>
</dbReference>
<dbReference type="Pfam" id="PF17177">
    <property type="entry name" value="PPR_long"/>
    <property type="match status" value="1"/>
</dbReference>
<feature type="repeat" description="PPR" evidence="3">
    <location>
        <begin position="17"/>
        <end position="51"/>
    </location>
</feature>
<feature type="repeat" description="PPR" evidence="3">
    <location>
        <begin position="52"/>
        <end position="86"/>
    </location>
</feature>
<comment type="similarity">
    <text evidence="1">Belongs to the PPR family. P subfamily.</text>
</comment>
<feature type="repeat" description="PPR" evidence="3">
    <location>
        <begin position="232"/>
        <end position="266"/>
    </location>
</feature>
<sequence>MALKLMNEMLALELAPNEAVCSSIVIALVKEGKLKNAQNLLEEIRADGLMPNGLTYTPLISAYCRKRNFEAALKLHHQMPESGNQALDEMVHHGVLPNEVTYNVMIDGYCRTGDTVRAFKLHDEMVLKGLSTDNYTYRPLITALCGNGRTSEAMEFAEDLVPNTVTYNVLIDGLCKAGFSHKAELLCKEMLVTGFLPNHITYGCFLDHLVVKGKLEEAISLHEVMVKELFANTVTYNILIKGFCKAGRIQDANRLLGDMKSNGLLPDRISYSTLLYGNSKQGDLAEAFKLWEEMLREGIEPDTLAYNFSNIWVYIDRGTEKAFDLLSCMGTPQAISTAGSPGGMSP</sequence>
<accession>A0A835UHG4</accession>
<dbReference type="InterPro" id="IPR033443">
    <property type="entry name" value="PROP1-like_PPR_dom"/>
</dbReference>
<dbReference type="EMBL" id="JADCNL010000011">
    <property type="protein sequence ID" value="KAG0461035.1"/>
    <property type="molecule type" value="Genomic_DNA"/>
</dbReference>
<dbReference type="GO" id="GO:0010019">
    <property type="term" value="P:chloroplast-nucleus signaling pathway"/>
    <property type="evidence" value="ECO:0007669"/>
    <property type="project" value="TreeGrafter"/>
</dbReference>
<feature type="repeat" description="PPR" evidence="3">
    <location>
        <begin position="267"/>
        <end position="301"/>
    </location>
</feature>
<dbReference type="AlphaFoldDB" id="A0A835UHG4"/>
<evidence type="ECO:0000256" key="3">
    <source>
        <dbReference type="PROSITE-ProRule" id="PRU00708"/>
    </source>
</evidence>
<dbReference type="InterPro" id="IPR002885">
    <property type="entry name" value="PPR_rpt"/>
</dbReference>
<comment type="caution">
    <text evidence="5">The sequence shown here is derived from an EMBL/GenBank/DDBJ whole genome shotgun (WGS) entry which is preliminary data.</text>
</comment>
<dbReference type="GO" id="GO:0009507">
    <property type="term" value="C:chloroplast"/>
    <property type="evidence" value="ECO:0007669"/>
    <property type="project" value="TreeGrafter"/>
</dbReference>
<feature type="repeat" description="PPR" evidence="3">
    <location>
        <begin position="163"/>
        <end position="197"/>
    </location>
</feature>
<evidence type="ECO:0000256" key="1">
    <source>
        <dbReference type="ARBA" id="ARBA00007626"/>
    </source>
</evidence>
<reference evidence="5 6" key="1">
    <citation type="journal article" date="2020" name="Nat. Food">
        <title>A phased Vanilla planifolia genome enables genetic improvement of flavour and production.</title>
        <authorList>
            <person name="Hasing T."/>
            <person name="Tang H."/>
            <person name="Brym M."/>
            <person name="Khazi F."/>
            <person name="Huang T."/>
            <person name="Chambers A.H."/>
        </authorList>
    </citation>
    <scope>NUCLEOTIDE SEQUENCE [LARGE SCALE GENOMIC DNA]</scope>
    <source>
        <tissue evidence="5">Leaf</tissue>
    </source>
</reference>
<dbReference type="OrthoDB" id="2019412at2759"/>
<name>A0A835UHG4_VANPL</name>